<protein>
    <recommendedName>
        <fullName evidence="5">Type II secretion system protein GspC N-terminal domain-containing protein</fullName>
    </recommendedName>
</protein>
<organism evidence="3 4">
    <name type="scientific">Limnospira platensis NIES-46</name>
    <dbReference type="NCBI Taxonomy" id="1236695"/>
    <lineage>
        <taxon>Bacteria</taxon>
        <taxon>Bacillati</taxon>
        <taxon>Cyanobacteriota</taxon>
        <taxon>Cyanophyceae</taxon>
        <taxon>Oscillatoriophycideae</taxon>
        <taxon>Oscillatoriales</taxon>
        <taxon>Sirenicapillariaceae</taxon>
        <taxon>Limnospira</taxon>
    </lineage>
</organism>
<dbReference type="Proteomes" id="UP000326169">
    <property type="component" value="Unassembled WGS sequence"/>
</dbReference>
<feature type="compositionally biased region" description="Low complexity" evidence="1">
    <location>
        <begin position="245"/>
        <end position="265"/>
    </location>
</feature>
<dbReference type="RefSeq" id="WP_152088593.1">
    <property type="nucleotide sequence ID" value="NZ_BIMW01000110.1"/>
</dbReference>
<feature type="transmembrane region" description="Helical" evidence="2">
    <location>
        <begin position="105"/>
        <end position="123"/>
    </location>
</feature>
<evidence type="ECO:0008006" key="5">
    <source>
        <dbReference type="Google" id="ProtNLM"/>
    </source>
</evidence>
<evidence type="ECO:0000256" key="2">
    <source>
        <dbReference type="SAM" id="Phobius"/>
    </source>
</evidence>
<proteinExistence type="predicted"/>
<name>A0A5M3T8E1_LIMPL</name>
<reference evidence="3 4" key="1">
    <citation type="journal article" date="2019" name="J Genomics">
        <title>The Draft Genome of a Hydrogen-producing Cyanobacterium, Arthrospira platensis NIES-46.</title>
        <authorList>
            <person name="Suzuki S."/>
            <person name="Yamaguchi H."/>
            <person name="Kawachi M."/>
        </authorList>
    </citation>
    <scope>NUCLEOTIDE SEQUENCE [LARGE SCALE GENOMIC DNA]</scope>
    <source>
        <strain evidence="3 4">NIES-46</strain>
    </source>
</reference>
<sequence>MVQEIQRQNSDVNLAEQVPMEPLAIDVHADQFIDDIFQDIDRSLSGITKLPKDPVQPEFVSLQSIKVPQIILPSVETEADSEVAISAETQLRDANADRSHSFDRILLAAACASLVVTLSLWMATRGGLGRLFAPAPVAVDPQLSQQSQADAKFVNYLQRSLEAISRNKAGATQPGMAQGIPGAPPMMELPTLAIPDTPAPAPAPDTAALANTNNLIAAINRVAEAVQEASNQTAALSNQVMASLQAQNQQNQQPAPQPQATTPGGQASGVVPETTASSSPAPTTTEETTASTPVSIPDPPAIPTPPTAPPEETAAVSPDTTTSPAAAIHTLVGILELGDRSAALFEVNGVARRIYVGESIAASGWSLSSVANQEAVIRRNGEVRSIVVGERF</sequence>
<feature type="compositionally biased region" description="Pro residues" evidence="1">
    <location>
        <begin position="296"/>
        <end position="309"/>
    </location>
</feature>
<keyword evidence="4" id="KW-1185">Reference proteome</keyword>
<accession>A0A5M3T8E1</accession>
<comment type="caution">
    <text evidence="3">The sequence shown here is derived from an EMBL/GenBank/DDBJ whole genome shotgun (WGS) entry which is preliminary data.</text>
</comment>
<keyword evidence="2" id="KW-0472">Membrane</keyword>
<dbReference type="EMBL" id="BIMW01000110">
    <property type="protein sequence ID" value="GCE94872.1"/>
    <property type="molecule type" value="Genomic_DNA"/>
</dbReference>
<dbReference type="GeneID" id="301683748"/>
<keyword evidence="2" id="KW-1133">Transmembrane helix</keyword>
<feature type="compositionally biased region" description="Low complexity" evidence="1">
    <location>
        <begin position="272"/>
        <end position="295"/>
    </location>
</feature>
<keyword evidence="2" id="KW-0812">Transmembrane</keyword>
<evidence type="ECO:0000313" key="3">
    <source>
        <dbReference type="EMBL" id="GCE94872.1"/>
    </source>
</evidence>
<evidence type="ECO:0000313" key="4">
    <source>
        <dbReference type="Proteomes" id="UP000326169"/>
    </source>
</evidence>
<feature type="region of interest" description="Disordered" evidence="1">
    <location>
        <begin position="245"/>
        <end position="321"/>
    </location>
</feature>
<gene>
    <name evidence="3" type="ORF">NIES46_29320</name>
</gene>
<evidence type="ECO:0000256" key="1">
    <source>
        <dbReference type="SAM" id="MobiDB-lite"/>
    </source>
</evidence>